<evidence type="ECO:0000256" key="1">
    <source>
        <dbReference type="SAM" id="Coils"/>
    </source>
</evidence>
<sequence length="445" mass="51007">MSTRLSQRSNRLLRRRLFVVVDAFVLLSVLQLEDVQRVSALQMAVLAPSAVAQFAVHTKWLQILRPAVETWVLATSVEDSHVKKQKQLRMMALPSDEVSLSSLPSSPSNSTALVIKKNNEDLQLTAGHSDLELHLLQTFVAYTNQQLIHSYRSIKQASRVTCFLADMTEKLMSRSGLVTLVRLFYHQYMRLGHPFVQQVDDAMGKRVIDAVVSILMLSKQQSDHDKPIQTLALTAETDKKNEDDQVHDELLAATKLSYTERFQALLLGQVPRMEQALIQARCQLLEEATRQDLSSPVVMELKDFVPVEEVTKLKEESKELLQKAAMEVTRLQTEMTKLTQDKQQLEQRLTDVHNYQESERGRRFLEMEEELARTKLEANQKAYELRKLELITDARKSKHKKKSKHHKDDNRFNTSESAPPSSVPEKRSRKEQEGKRSRQNSNVTA</sequence>
<organism evidence="3 4">
    <name type="scientific">Peronospora belbahrii</name>
    <dbReference type="NCBI Taxonomy" id="622444"/>
    <lineage>
        <taxon>Eukaryota</taxon>
        <taxon>Sar</taxon>
        <taxon>Stramenopiles</taxon>
        <taxon>Oomycota</taxon>
        <taxon>Peronosporomycetes</taxon>
        <taxon>Peronosporales</taxon>
        <taxon>Peronosporaceae</taxon>
        <taxon>Peronospora</taxon>
    </lineage>
</organism>
<dbReference type="EMBL" id="CAKLCB010000061">
    <property type="protein sequence ID" value="CAH0514239.1"/>
    <property type="molecule type" value="Genomic_DNA"/>
</dbReference>
<evidence type="ECO:0000313" key="4">
    <source>
        <dbReference type="Proteomes" id="UP001158986"/>
    </source>
</evidence>
<reference evidence="3 4" key="1">
    <citation type="submission" date="2021-11" db="EMBL/GenBank/DDBJ databases">
        <authorList>
            <person name="Islam A."/>
            <person name="Islam S."/>
            <person name="Flora M.S."/>
            <person name="Rahman M."/>
            <person name="Ziaur R.M."/>
            <person name="Epstein J.H."/>
            <person name="Hassan M."/>
            <person name="Klassen M."/>
            <person name="Woodard K."/>
            <person name="Webb A."/>
            <person name="Webby R.J."/>
            <person name="El Zowalaty M.E."/>
        </authorList>
    </citation>
    <scope>NUCLEOTIDE SEQUENCE [LARGE SCALE GENOMIC DNA]</scope>
    <source>
        <strain evidence="3">Pbs1</strain>
    </source>
</reference>
<feature type="compositionally biased region" description="Basic residues" evidence="2">
    <location>
        <begin position="396"/>
        <end position="405"/>
    </location>
</feature>
<keyword evidence="4" id="KW-1185">Reference proteome</keyword>
<feature type="coiled-coil region" evidence="1">
    <location>
        <begin position="307"/>
        <end position="348"/>
    </location>
</feature>
<feature type="region of interest" description="Disordered" evidence="2">
    <location>
        <begin position="393"/>
        <end position="445"/>
    </location>
</feature>
<keyword evidence="1" id="KW-0175">Coiled coil</keyword>
<name>A0ABN8CQ59_9STRA</name>
<accession>A0ABN8CQ59</accession>
<gene>
    <name evidence="3" type="ORF">PBS001_LOCUS1002</name>
</gene>
<comment type="caution">
    <text evidence="3">The sequence shown here is derived from an EMBL/GenBank/DDBJ whole genome shotgun (WGS) entry which is preliminary data.</text>
</comment>
<protein>
    <recommendedName>
        <fullName evidence="5">Dynein regulatory complex protein 10</fullName>
    </recommendedName>
</protein>
<dbReference type="Proteomes" id="UP001158986">
    <property type="component" value="Unassembled WGS sequence"/>
</dbReference>
<feature type="compositionally biased region" description="Basic and acidic residues" evidence="2">
    <location>
        <begin position="424"/>
        <end position="436"/>
    </location>
</feature>
<evidence type="ECO:0000256" key="2">
    <source>
        <dbReference type="SAM" id="MobiDB-lite"/>
    </source>
</evidence>
<evidence type="ECO:0000313" key="3">
    <source>
        <dbReference type="EMBL" id="CAH0514239.1"/>
    </source>
</evidence>
<proteinExistence type="predicted"/>
<evidence type="ECO:0008006" key="5">
    <source>
        <dbReference type="Google" id="ProtNLM"/>
    </source>
</evidence>